<dbReference type="PANTHER" id="PTHR40626">
    <property type="entry name" value="MIP31509P"/>
    <property type="match status" value="1"/>
</dbReference>
<keyword evidence="6" id="KW-0539">Nucleus</keyword>
<accession>A0ABZ2WQD9</accession>
<evidence type="ECO:0000256" key="4">
    <source>
        <dbReference type="ARBA" id="ARBA00022771"/>
    </source>
</evidence>
<evidence type="ECO:0000313" key="9">
    <source>
        <dbReference type="EMBL" id="WZH50390.1"/>
    </source>
</evidence>
<name>A0ABZ2WQD9_9HYPO</name>
<dbReference type="EMBL" id="CP151267">
    <property type="protein sequence ID" value="WZH50390.1"/>
    <property type="molecule type" value="Genomic_DNA"/>
</dbReference>
<evidence type="ECO:0000256" key="3">
    <source>
        <dbReference type="ARBA" id="ARBA00022737"/>
    </source>
</evidence>
<evidence type="ECO:0000256" key="5">
    <source>
        <dbReference type="ARBA" id="ARBA00022833"/>
    </source>
</evidence>
<dbReference type="CDD" id="cd12148">
    <property type="entry name" value="fungal_TF_MHR"/>
    <property type="match status" value="1"/>
</dbReference>
<dbReference type="PANTHER" id="PTHR40626:SF25">
    <property type="entry name" value="TRANSCRIPTION FACTOR, PUTATIVE (AFU_ORTHOLOGUE AFUA_3G02070)-RELATED"/>
    <property type="match status" value="1"/>
</dbReference>
<dbReference type="EMBL" id="CP151261">
    <property type="protein sequence ID" value="WZH42172.1"/>
    <property type="molecule type" value="Genomic_DNA"/>
</dbReference>
<protein>
    <submittedName>
        <fullName evidence="8">Fungal_trans domain-containing protein</fullName>
    </submittedName>
</protein>
<keyword evidence="5" id="KW-0862">Zinc</keyword>
<organism evidence="8 10">
    <name type="scientific">Fusarium acuminatum</name>
    <dbReference type="NCBI Taxonomy" id="5515"/>
    <lineage>
        <taxon>Eukaryota</taxon>
        <taxon>Fungi</taxon>
        <taxon>Dikarya</taxon>
        <taxon>Ascomycota</taxon>
        <taxon>Pezizomycotina</taxon>
        <taxon>Sordariomycetes</taxon>
        <taxon>Hypocreomycetidae</taxon>
        <taxon>Hypocreales</taxon>
        <taxon>Nectriaceae</taxon>
        <taxon>Fusarium</taxon>
        <taxon>Fusarium tricinctum species complex</taxon>
    </lineage>
</organism>
<gene>
    <name evidence="8" type="ORF">QYS62_003162</name>
    <name evidence="9" type="ORF">QYS62_011634</name>
</gene>
<dbReference type="Pfam" id="PF04082">
    <property type="entry name" value="Fungal_trans"/>
    <property type="match status" value="1"/>
</dbReference>
<comment type="subcellular location">
    <subcellularLocation>
        <location evidence="1">Nucleus</location>
    </subcellularLocation>
</comment>
<reference evidence="8 10" key="1">
    <citation type="submission" date="2024-04" db="EMBL/GenBank/DDBJ databases">
        <title>Complete genome sequence of Fusarium acuminatum.</title>
        <authorList>
            <person name="Lan B."/>
        </authorList>
    </citation>
    <scope>NUCLEOTIDE SEQUENCE [LARGE SCALE GENOMIC DNA]</scope>
    <source>
        <strain evidence="8">1A</strain>
    </source>
</reference>
<keyword evidence="2" id="KW-0479">Metal-binding</keyword>
<evidence type="ECO:0000313" key="8">
    <source>
        <dbReference type="EMBL" id="WZH42172.1"/>
    </source>
</evidence>
<keyword evidence="4" id="KW-0863">Zinc-finger</keyword>
<evidence type="ECO:0000256" key="1">
    <source>
        <dbReference type="ARBA" id="ARBA00004123"/>
    </source>
</evidence>
<feature type="domain" description="Xylanolytic transcriptional activator regulatory" evidence="7">
    <location>
        <begin position="155"/>
        <end position="435"/>
    </location>
</feature>
<evidence type="ECO:0000259" key="7">
    <source>
        <dbReference type="Pfam" id="PF04082"/>
    </source>
</evidence>
<sequence>MGPDHFPIQNRDLSIEDFTHDFAAFMDSVPVPNHIFSPTFQPLPVIFPGDGLSPAFDIPQPEPQLERHDRLSMGLQASNPRCVLSTYGSRLPSLEPGGEHAQKPSRAQYQGPNGHLFVSVKGRKRILGQLSLFSSCMPNDFILPSRYALSRFVAAYFNVFHEHYPFLHVPTLELETVRVELLLAIAAVGARYSCDWEVGVELFHLAKAITLEGLHRRRTAALTDRNCLAQVRETGGRNRYELVEVIQALLLLMAIATWCNKEPAVYEALSIRSVLDSLIHEGELKHRRESSPGNWRDWVKYESLKRTKLVVFCFFNIHTIIFDMPPMMLSGELHSDLPCSENEWKAASETLWREVSNRLTPPQDFQTAFEQLFIPSGDESYSISSGGFSSLGGFVLIHAVIQRIWLVRKATLPHQQCQQLSLERINSFERALKAWSICWESNDESSMDPLSPNGPLSFTATALLRLAYIRINMDLGPVRSLNTWDPELIAGSLNASPPAQRSHKLTRAALHCAHALSIPVKMGIQYVARTQVIYWSNQYAICSLECAVLLAKWLEVVSAPNPSPPLDAAEEHTLNFAVQLVAESNYRGSLERMSPHMNALSSEVVGLWATLYKSESVWQMVDLIHRSLNAFAKLLKNRYRDPVSPSSL</sequence>
<dbReference type="InterPro" id="IPR051059">
    <property type="entry name" value="VerF-like"/>
</dbReference>
<dbReference type="Proteomes" id="UP001489902">
    <property type="component" value="Chromosome 2"/>
</dbReference>
<evidence type="ECO:0000313" key="10">
    <source>
        <dbReference type="Proteomes" id="UP001489902"/>
    </source>
</evidence>
<dbReference type="Proteomes" id="UP001489902">
    <property type="component" value="Chromosome 8"/>
</dbReference>
<evidence type="ECO:0000256" key="6">
    <source>
        <dbReference type="ARBA" id="ARBA00023242"/>
    </source>
</evidence>
<dbReference type="InterPro" id="IPR007219">
    <property type="entry name" value="XnlR_reg_dom"/>
</dbReference>
<keyword evidence="10" id="KW-1185">Reference proteome</keyword>
<keyword evidence="3" id="KW-0677">Repeat</keyword>
<proteinExistence type="predicted"/>
<evidence type="ECO:0000256" key="2">
    <source>
        <dbReference type="ARBA" id="ARBA00022723"/>
    </source>
</evidence>